<evidence type="ECO:0008006" key="3">
    <source>
        <dbReference type="Google" id="ProtNLM"/>
    </source>
</evidence>
<gene>
    <name evidence="1" type="ORF">FJZ47_07725</name>
</gene>
<dbReference type="Proteomes" id="UP000712673">
    <property type="component" value="Unassembled WGS sequence"/>
</dbReference>
<reference evidence="1" key="1">
    <citation type="submission" date="2019-03" db="EMBL/GenBank/DDBJ databases">
        <title>Lake Tanganyika Metagenome-Assembled Genomes (MAGs).</title>
        <authorList>
            <person name="Tran P."/>
        </authorList>
    </citation>
    <scope>NUCLEOTIDE SEQUENCE</scope>
    <source>
        <strain evidence="1">K_DeepCast_65m_m2_066</strain>
    </source>
</reference>
<comment type="caution">
    <text evidence="1">The sequence shown here is derived from an EMBL/GenBank/DDBJ whole genome shotgun (WGS) entry which is preliminary data.</text>
</comment>
<accession>A0A937VYY2</accession>
<protein>
    <recommendedName>
        <fullName evidence="3">rRNA small subunit methyltransferase F RNA-binding PUA-like domain-containing protein</fullName>
    </recommendedName>
</protein>
<proteinExistence type="predicted"/>
<organism evidence="1 2">
    <name type="scientific">Tectimicrobiota bacterium</name>
    <dbReference type="NCBI Taxonomy" id="2528274"/>
    <lineage>
        <taxon>Bacteria</taxon>
        <taxon>Pseudomonadati</taxon>
        <taxon>Nitrospinota/Tectimicrobiota group</taxon>
        <taxon>Candidatus Tectimicrobiota</taxon>
    </lineage>
</organism>
<sequence>MPEPQRHGVLGYFDTRFGISLRAFDDYALLQRHRLYSLLSATPHVAALARLQVHAVGLPILRIIRHHLKPTTVALQRFGLQATRHVLDLTDTQVRLLLQERALSMELSLQPGYVILQHAGAILGCGLYTPGCLRSQLPKHPMTVLES</sequence>
<dbReference type="EMBL" id="VGLS01000179">
    <property type="protein sequence ID" value="MBM3223671.1"/>
    <property type="molecule type" value="Genomic_DNA"/>
</dbReference>
<evidence type="ECO:0000313" key="1">
    <source>
        <dbReference type="EMBL" id="MBM3223671.1"/>
    </source>
</evidence>
<name>A0A937VYY2_UNCTE</name>
<evidence type="ECO:0000313" key="2">
    <source>
        <dbReference type="Proteomes" id="UP000712673"/>
    </source>
</evidence>
<dbReference type="AlphaFoldDB" id="A0A937VYY2"/>